<keyword evidence="2" id="KW-1185">Reference proteome</keyword>
<accession>A0A8H3EXK4</accession>
<comment type="caution">
    <text evidence="1">The sequence shown here is derived from an EMBL/GenBank/DDBJ whole genome shotgun (WGS) entry which is preliminary data.</text>
</comment>
<dbReference type="EMBL" id="CAJPDR010000073">
    <property type="protein sequence ID" value="CAF9914506.1"/>
    <property type="molecule type" value="Genomic_DNA"/>
</dbReference>
<organism evidence="1 2">
    <name type="scientific">Alectoria fallacina</name>
    <dbReference type="NCBI Taxonomy" id="1903189"/>
    <lineage>
        <taxon>Eukaryota</taxon>
        <taxon>Fungi</taxon>
        <taxon>Dikarya</taxon>
        <taxon>Ascomycota</taxon>
        <taxon>Pezizomycotina</taxon>
        <taxon>Lecanoromycetes</taxon>
        <taxon>OSLEUM clade</taxon>
        <taxon>Lecanoromycetidae</taxon>
        <taxon>Lecanorales</taxon>
        <taxon>Lecanorineae</taxon>
        <taxon>Parmeliaceae</taxon>
        <taxon>Alectoria</taxon>
    </lineage>
</organism>
<dbReference type="OrthoDB" id="5227693at2759"/>
<dbReference type="AlphaFoldDB" id="A0A8H3EXK4"/>
<protein>
    <submittedName>
        <fullName evidence="1">Uncharacterized protein</fullName>
    </submittedName>
</protein>
<sequence>MSNEQDNTAVVAIVIALIAFFVTTAQLLQALFGTAEGYRRCQPSVIGGWATKTRRRWRWSEFRFETLFTAPYIHLAFLDETYQGHVGVFIEGNEASRRRTYSEETLLSGTARLRSYDGYSETEDDLVSWLSLLNMLHYLQSSYFRLAAYGDVQQSRSRFPSQALDGRMTCPAVTFRTRSWDFMPPDVVRPFATSNVGDMIALAHRLGMRWKEIRPDDGIMRAEGTGQSITSTTVRGFGLLLQYTFDRGILEKRDRTPDIQRLTIPSREADMLGFQIVPGIPLLHLPDFVFDYSTGFATVALAMKTLGVDGNVRIMYADYFRRSGCLYGFSDLIGMVAPFLPLPGSSVVQVFSPYPEVYVSPTNWWEGFVVYHARLLKYMEEQTKAGNYSEQLTWVLERFEYLRRTYPWNQCPSWEAESANNETKNGRSIGFLNDLRDIWSTTTTYFETLQLQYRYLELSKHFRYIDLVGAHIAQAVYYPDIAEANIKAGTNKRYELGAGRSKQVAEGMHLYVDRIPKVVEFMKEKGFDMGSVVKEAWWTLMLRAMCWHRSVAFVNIPRDMSVPPSFHGSRIPVYIA</sequence>
<reference evidence="1" key="1">
    <citation type="submission" date="2021-03" db="EMBL/GenBank/DDBJ databases">
        <authorList>
            <person name="Tagirdzhanova G."/>
        </authorList>
    </citation>
    <scope>NUCLEOTIDE SEQUENCE</scope>
</reference>
<proteinExistence type="predicted"/>
<dbReference type="Proteomes" id="UP000664203">
    <property type="component" value="Unassembled WGS sequence"/>
</dbReference>
<evidence type="ECO:0000313" key="1">
    <source>
        <dbReference type="EMBL" id="CAF9914506.1"/>
    </source>
</evidence>
<gene>
    <name evidence="1" type="ORF">ALECFALPRED_009610</name>
</gene>
<evidence type="ECO:0000313" key="2">
    <source>
        <dbReference type="Proteomes" id="UP000664203"/>
    </source>
</evidence>
<name>A0A8H3EXK4_9LECA</name>